<dbReference type="EMBL" id="AKHW03006164">
    <property type="protein sequence ID" value="KYO23856.1"/>
    <property type="molecule type" value="Genomic_DNA"/>
</dbReference>
<proteinExistence type="predicted"/>
<evidence type="ECO:0000256" key="1">
    <source>
        <dbReference type="SAM" id="Phobius"/>
    </source>
</evidence>
<keyword evidence="1" id="KW-1133">Transmembrane helix</keyword>
<name>A0A151MH50_ALLMI</name>
<gene>
    <name evidence="2" type="ORF">Y1Q_0015841</name>
</gene>
<dbReference type="Proteomes" id="UP000050525">
    <property type="component" value="Unassembled WGS sequence"/>
</dbReference>
<protein>
    <submittedName>
        <fullName evidence="2">Uncharacterized protein</fullName>
    </submittedName>
</protein>
<keyword evidence="3" id="KW-1185">Reference proteome</keyword>
<keyword evidence="1" id="KW-0812">Transmembrane</keyword>
<evidence type="ECO:0000313" key="2">
    <source>
        <dbReference type="EMBL" id="KYO23856.1"/>
    </source>
</evidence>
<organism evidence="2 3">
    <name type="scientific">Alligator mississippiensis</name>
    <name type="common">American alligator</name>
    <dbReference type="NCBI Taxonomy" id="8496"/>
    <lineage>
        <taxon>Eukaryota</taxon>
        <taxon>Metazoa</taxon>
        <taxon>Chordata</taxon>
        <taxon>Craniata</taxon>
        <taxon>Vertebrata</taxon>
        <taxon>Euteleostomi</taxon>
        <taxon>Archelosauria</taxon>
        <taxon>Archosauria</taxon>
        <taxon>Crocodylia</taxon>
        <taxon>Alligatoridae</taxon>
        <taxon>Alligatorinae</taxon>
        <taxon>Alligator</taxon>
    </lineage>
</organism>
<evidence type="ECO:0000313" key="3">
    <source>
        <dbReference type="Proteomes" id="UP000050525"/>
    </source>
</evidence>
<keyword evidence="1" id="KW-0472">Membrane</keyword>
<accession>A0A151MH50</accession>
<feature type="transmembrane region" description="Helical" evidence="1">
    <location>
        <begin position="12"/>
        <end position="38"/>
    </location>
</feature>
<sequence length="100" mass="11444">MIKLLAQSGKYLLPPFVSLFLVLLFLLEHFSFGFILFLHTWSGNCPPSFMEVLSYRFHQVVDFLLYRAIKIQTLILSSYLLGGEGIHSDIAARTLIRVLP</sequence>
<dbReference type="AlphaFoldDB" id="A0A151MH50"/>
<reference evidence="2 3" key="1">
    <citation type="journal article" date="2012" name="Genome Biol.">
        <title>Sequencing three crocodilian genomes to illuminate the evolution of archosaurs and amniotes.</title>
        <authorList>
            <person name="St John J.A."/>
            <person name="Braun E.L."/>
            <person name="Isberg S.R."/>
            <person name="Miles L.G."/>
            <person name="Chong A.Y."/>
            <person name="Gongora J."/>
            <person name="Dalzell P."/>
            <person name="Moran C."/>
            <person name="Bed'hom B."/>
            <person name="Abzhanov A."/>
            <person name="Burgess S.C."/>
            <person name="Cooksey A.M."/>
            <person name="Castoe T.A."/>
            <person name="Crawford N.G."/>
            <person name="Densmore L.D."/>
            <person name="Drew J.C."/>
            <person name="Edwards S.V."/>
            <person name="Faircloth B.C."/>
            <person name="Fujita M.K."/>
            <person name="Greenwold M.J."/>
            <person name="Hoffmann F.G."/>
            <person name="Howard J.M."/>
            <person name="Iguchi T."/>
            <person name="Janes D.E."/>
            <person name="Khan S.Y."/>
            <person name="Kohno S."/>
            <person name="de Koning A.J."/>
            <person name="Lance S.L."/>
            <person name="McCarthy F.M."/>
            <person name="McCormack J.E."/>
            <person name="Merchant M.E."/>
            <person name="Peterson D.G."/>
            <person name="Pollock D.D."/>
            <person name="Pourmand N."/>
            <person name="Raney B.J."/>
            <person name="Roessler K.A."/>
            <person name="Sanford J.R."/>
            <person name="Sawyer R.H."/>
            <person name="Schmidt C.J."/>
            <person name="Triplett E.W."/>
            <person name="Tuberville T.D."/>
            <person name="Venegas-Anaya M."/>
            <person name="Howard J.T."/>
            <person name="Jarvis E.D."/>
            <person name="Guillette L.J.Jr."/>
            <person name="Glenn T.C."/>
            <person name="Green R.E."/>
            <person name="Ray D.A."/>
        </authorList>
    </citation>
    <scope>NUCLEOTIDE SEQUENCE [LARGE SCALE GENOMIC DNA]</scope>
    <source>
        <strain evidence="2">KSC_2009_1</strain>
    </source>
</reference>
<comment type="caution">
    <text evidence="2">The sequence shown here is derived from an EMBL/GenBank/DDBJ whole genome shotgun (WGS) entry which is preliminary data.</text>
</comment>